<comment type="caution">
    <text evidence="2">The sequence shown here is derived from an EMBL/GenBank/DDBJ whole genome shotgun (WGS) entry which is preliminary data.</text>
</comment>
<dbReference type="EMBL" id="JACHFK010000002">
    <property type="protein sequence ID" value="MBB5375933.1"/>
    <property type="molecule type" value="Genomic_DNA"/>
</dbReference>
<feature type="compositionally biased region" description="Basic and acidic residues" evidence="1">
    <location>
        <begin position="1"/>
        <end position="26"/>
    </location>
</feature>
<gene>
    <name evidence="2" type="ORF">HNQ07_001390</name>
</gene>
<name>A0A7W8NQJ6_9DEIO</name>
<evidence type="ECO:0000313" key="3">
    <source>
        <dbReference type="Proteomes" id="UP000539473"/>
    </source>
</evidence>
<dbReference type="Proteomes" id="UP000539473">
    <property type="component" value="Unassembled WGS sequence"/>
</dbReference>
<reference evidence="2 3" key="1">
    <citation type="submission" date="2020-08" db="EMBL/GenBank/DDBJ databases">
        <title>Genomic Encyclopedia of Type Strains, Phase IV (KMG-IV): sequencing the most valuable type-strain genomes for metagenomic binning, comparative biology and taxonomic classification.</title>
        <authorList>
            <person name="Goeker M."/>
        </authorList>
    </citation>
    <scope>NUCLEOTIDE SEQUENCE [LARGE SCALE GENOMIC DNA]</scope>
    <source>
        <strain evidence="2 3">DSM 27521</strain>
    </source>
</reference>
<proteinExistence type="predicted"/>
<sequence>MSADDRHQHSREQDGDDIAARNRAAIEDPPEFPRPNVTPVEAKHGLPQKGGIAGGLHLETPHVNQV</sequence>
<organism evidence="2 3">
    <name type="scientific">Deinococcus metalli</name>
    <dbReference type="NCBI Taxonomy" id="1141878"/>
    <lineage>
        <taxon>Bacteria</taxon>
        <taxon>Thermotogati</taxon>
        <taxon>Deinococcota</taxon>
        <taxon>Deinococci</taxon>
        <taxon>Deinococcales</taxon>
        <taxon>Deinococcaceae</taxon>
        <taxon>Deinococcus</taxon>
    </lineage>
</organism>
<dbReference type="AlphaFoldDB" id="A0A7W8NQJ6"/>
<protein>
    <submittedName>
        <fullName evidence="2">Uncharacterized protein</fullName>
    </submittedName>
</protein>
<evidence type="ECO:0000313" key="2">
    <source>
        <dbReference type="EMBL" id="MBB5375933.1"/>
    </source>
</evidence>
<evidence type="ECO:0000256" key="1">
    <source>
        <dbReference type="SAM" id="MobiDB-lite"/>
    </source>
</evidence>
<dbReference type="RefSeq" id="WP_260322780.1">
    <property type="nucleotide sequence ID" value="NZ_JACHFK010000002.1"/>
</dbReference>
<accession>A0A7W8NQJ6</accession>
<feature type="region of interest" description="Disordered" evidence="1">
    <location>
        <begin position="1"/>
        <end position="66"/>
    </location>
</feature>